<keyword evidence="3" id="KW-1185">Reference proteome</keyword>
<dbReference type="AlphaFoldDB" id="A0A0R3WNR2"/>
<proteinExistence type="predicted"/>
<protein>
    <submittedName>
        <fullName evidence="2 4">Uncharacterized protein</fullName>
    </submittedName>
</protein>
<feature type="compositionally biased region" description="Acidic residues" evidence="1">
    <location>
        <begin position="17"/>
        <end position="32"/>
    </location>
</feature>
<sequence length="387" mass="42862">MSADNFAGLEKGSPTEVEIEEEEEEEEFLSNEQIEEQDDALAALFRAARSSKMDAKSRKETVALLKLRSFDFLEYLLLYTSDANLFLPTLYTVIKMAVTSTGRVKQAQNQRLGSDKRDHVSLPRIASCLGQLRSRPLFANELLWQSICKSDEALLPTCFKAIFRVFRNAIPDGKLIKCLQTACEFLEIAELAGRLVIERLKAALPSSTSSSGSSSSCVYAKTALLGLANAVTGGLAGAKSQSLSDWVPTLARILIDSFFINSNASTWTQSKALTVAVFECLFNCFKSDKTVLELLTTEELTAVLTSDRASIPKTVRSYHSRLIQLIRSLRTSSQHLSAVLEGLDTQRKLEKEEAKQERRRKRKAKVAADQAKKKKAKLGIIVKQKAA</sequence>
<dbReference type="STRING" id="6205.A0A0R3WNR2"/>
<evidence type="ECO:0000313" key="4">
    <source>
        <dbReference type="WBParaSite" id="TTAC_0000240001-mRNA-1"/>
    </source>
</evidence>
<evidence type="ECO:0000256" key="1">
    <source>
        <dbReference type="SAM" id="MobiDB-lite"/>
    </source>
</evidence>
<reference evidence="4" key="1">
    <citation type="submission" date="2017-02" db="UniProtKB">
        <authorList>
            <consortium name="WormBaseParasite"/>
        </authorList>
    </citation>
    <scope>IDENTIFICATION</scope>
</reference>
<evidence type="ECO:0000313" key="2">
    <source>
        <dbReference type="EMBL" id="VDM19870.1"/>
    </source>
</evidence>
<reference evidence="2 3" key="2">
    <citation type="submission" date="2018-11" db="EMBL/GenBank/DDBJ databases">
        <authorList>
            <consortium name="Pathogen Informatics"/>
        </authorList>
    </citation>
    <scope>NUCLEOTIDE SEQUENCE [LARGE SCALE GENOMIC DNA]</scope>
</reference>
<name>A0A0R3WNR2_HYDTA</name>
<dbReference type="Proteomes" id="UP000274429">
    <property type="component" value="Unassembled WGS sequence"/>
</dbReference>
<dbReference type="EMBL" id="UYWX01001024">
    <property type="protein sequence ID" value="VDM19870.1"/>
    <property type="molecule type" value="Genomic_DNA"/>
</dbReference>
<feature type="region of interest" description="Disordered" evidence="1">
    <location>
        <begin position="1"/>
        <end position="32"/>
    </location>
</feature>
<organism evidence="4">
    <name type="scientific">Hydatigena taeniaeformis</name>
    <name type="common">Feline tapeworm</name>
    <name type="synonym">Taenia taeniaeformis</name>
    <dbReference type="NCBI Taxonomy" id="6205"/>
    <lineage>
        <taxon>Eukaryota</taxon>
        <taxon>Metazoa</taxon>
        <taxon>Spiralia</taxon>
        <taxon>Lophotrochozoa</taxon>
        <taxon>Platyhelminthes</taxon>
        <taxon>Cestoda</taxon>
        <taxon>Eucestoda</taxon>
        <taxon>Cyclophyllidea</taxon>
        <taxon>Taeniidae</taxon>
        <taxon>Hydatigera</taxon>
    </lineage>
</organism>
<evidence type="ECO:0000313" key="3">
    <source>
        <dbReference type="Proteomes" id="UP000274429"/>
    </source>
</evidence>
<dbReference type="WBParaSite" id="TTAC_0000240001-mRNA-1">
    <property type="protein sequence ID" value="TTAC_0000240001-mRNA-1"/>
    <property type="gene ID" value="TTAC_0000240001"/>
</dbReference>
<gene>
    <name evidence="2" type="ORF">TTAC_LOCUS2387</name>
</gene>
<accession>A0A0R3WNR2</accession>
<dbReference type="OrthoDB" id="342531at2759"/>
<feature type="region of interest" description="Disordered" evidence="1">
    <location>
        <begin position="351"/>
        <end position="370"/>
    </location>
</feature>